<protein>
    <recommendedName>
        <fullName evidence="1">diguanylate cyclase</fullName>
        <ecNumber evidence="1">2.7.7.65</ecNumber>
    </recommendedName>
</protein>
<dbReference type="RefSeq" id="WP_218252002.1">
    <property type="nucleotide sequence ID" value="NZ_JABXWD010000099.1"/>
</dbReference>
<dbReference type="SMART" id="SM00065">
    <property type="entry name" value="GAF"/>
    <property type="match status" value="1"/>
</dbReference>
<dbReference type="Pfam" id="PF08668">
    <property type="entry name" value="HDOD"/>
    <property type="match status" value="1"/>
</dbReference>
<dbReference type="SMART" id="SM00471">
    <property type="entry name" value="HDc"/>
    <property type="match status" value="1"/>
</dbReference>
<dbReference type="InterPro" id="IPR003607">
    <property type="entry name" value="HD/PDEase_dom"/>
</dbReference>
<keyword evidence="5" id="KW-1185">Reference proteome</keyword>
<name>A0ABS6RXK7_9BACT</name>
<evidence type="ECO:0000313" key="4">
    <source>
        <dbReference type="EMBL" id="MBV6341367.1"/>
    </source>
</evidence>
<feature type="domain" description="HDOD" evidence="3">
    <location>
        <begin position="24"/>
        <end position="220"/>
    </location>
</feature>
<dbReference type="PANTHER" id="PTHR45138:SF9">
    <property type="entry name" value="DIGUANYLATE CYCLASE DGCM-RELATED"/>
    <property type="match status" value="1"/>
</dbReference>
<dbReference type="NCBIfam" id="TIGR00277">
    <property type="entry name" value="HDIG"/>
    <property type="match status" value="1"/>
</dbReference>
<dbReference type="Pfam" id="PF01590">
    <property type="entry name" value="GAF"/>
    <property type="match status" value="1"/>
</dbReference>
<dbReference type="InterPro" id="IPR050469">
    <property type="entry name" value="Diguanylate_Cyclase"/>
</dbReference>
<dbReference type="EMBL" id="JABXWD010000099">
    <property type="protein sequence ID" value="MBV6341367.1"/>
    <property type="molecule type" value="Genomic_DNA"/>
</dbReference>
<evidence type="ECO:0000313" key="5">
    <source>
        <dbReference type="Proteomes" id="UP001196980"/>
    </source>
</evidence>
<comment type="caution">
    <text evidence="4">The sequence shown here is derived from an EMBL/GenBank/DDBJ whole genome shotgun (WGS) entry which is preliminary data.</text>
</comment>
<gene>
    <name evidence="4" type="ORF">HWQ67_07195</name>
</gene>
<dbReference type="InterPro" id="IPR006675">
    <property type="entry name" value="HDIG_dom"/>
</dbReference>
<dbReference type="EC" id="2.7.7.65" evidence="1"/>
<dbReference type="CDD" id="cd00077">
    <property type="entry name" value="HDc"/>
    <property type="match status" value="1"/>
</dbReference>
<dbReference type="InterPro" id="IPR003018">
    <property type="entry name" value="GAF"/>
</dbReference>
<dbReference type="InterPro" id="IPR000160">
    <property type="entry name" value="GGDEF_dom"/>
</dbReference>
<dbReference type="Pfam" id="PF00990">
    <property type="entry name" value="GGDEF"/>
    <property type="match status" value="1"/>
</dbReference>
<dbReference type="SMART" id="SM00267">
    <property type="entry name" value="GGDEF"/>
    <property type="match status" value="1"/>
</dbReference>
<evidence type="ECO:0000259" key="2">
    <source>
        <dbReference type="PROSITE" id="PS50887"/>
    </source>
</evidence>
<dbReference type="PROSITE" id="PS51833">
    <property type="entry name" value="HDOD"/>
    <property type="match status" value="1"/>
</dbReference>
<dbReference type="InterPro" id="IPR013976">
    <property type="entry name" value="HDOD"/>
</dbReference>
<organism evidence="4 5">
    <name type="scientific">Candidatus Magnetobacterium casense</name>
    <dbReference type="NCBI Taxonomy" id="1455061"/>
    <lineage>
        <taxon>Bacteria</taxon>
        <taxon>Pseudomonadati</taxon>
        <taxon>Nitrospirota</taxon>
        <taxon>Thermodesulfovibrionia</taxon>
        <taxon>Thermodesulfovibrionales</taxon>
        <taxon>Candidatus Magnetobacteriaceae</taxon>
        <taxon>Candidatus Magnetobacterium</taxon>
    </lineage>
</organism>
<dbReference type="Proteomes" id="UP001196980">
    <property type="component" value="Unassembled WGS sequence"/>
</dbReference>
<dbReference type="NCBIfam" id="TIGR00254">
    <property type="entry name" value="GGDEF"/>
    <property type="match status" value="1"/>
</dbReference>
<dbReference type="PROSITE" id="PS50887">
    <property type="entry name" value="GGDEF"/>
    <property type="match status" value="1"/>
</dbReference>
<evidence type="ECO:0000259" key="3">
    <source>
        <dbReference type="PROSITE" id="PS51833"/>
    </source>
</evidence>
<evidence type="ECO:0000256" key="1">
    <source>
        <dbReference type="ARBA" id="ARBA00012528"/>
    </source>
</evidence>
<dbReference type="PANTHER" id="PTHR45138">
    <property type="entry name" value="REGULATORY COMPONENTS OF SENSORY TRANSDUCTION SYSTEM"/>
    <property type="match status" value="1"/>
</dbReference>
<feature type="domain" description="GGDEF" evidence="2">
    <location>
        <begin position="530"/>
        <end position="663"/>
    </location>
</feature>
<accession>A0ABS6RXK7</accession>
<reference evidence="4 5" key="1">
    <citation type="journal article" date="2020" name="J Geophys Res Biogeosci">
        <title>Magnetotaxis as an Adaptation to Enable Bacterial Shuttling of Microbial Sulfur and Sulfur Cycling Across Aquatic Oxic#Anoxic Interfaces.</title>
        <authorList>
            <person name="Li J."/>
            <person name="Liu P."/>
            <person name="Wang J."/>
            <person name="Roberts A.P."/>
            <person name="Pan Y."/>
        </authorList>
    </citation>
    <scope>NUCLEOTIDE SEQUENCE [LARGE SCALE GENOMIC DNA]</scope>
    <source>
        <strain evidence="4 5">MYR-1_YQ</strain>
    </source>
</reference>
<sequence length="663" mass="74558">MDRSNLIPSKDAIVNVIEPGNRELPVVSVAVVKMLRMANQDDVPIADLVKLVETEPTIASRILKLVNSPAYRIRHSITDVREAVEVLGVSTIWSLALEISLHEQFFTGSIRPRFDRIFFWQHCLSVACLSRAIAQEVGYRNHNEAYISGLLHDLGKIIIETSGHITYSDFMDNLPTINGLLIEEEVKFVGMGHDEVGAFFSQLWGFPEFVTLVIRYHHQRFEHLNLDQDNSLLLSIVSLANLIAWTQGIGSVNIVRHPILQPETLKAIDIGKLNLHHLVDRLDIELRHLAQFYNFSFPTIDKFRENLLRANIALSKKHTQYFYLMPSTEDVSQAPDISKSLTAPHSSLDCVTIIDVTLKAIQADFHYDRIYLMNIDEVTRSLRVKALHETDPGGSLEVGFCIVLTPYMEGFIECLRKKRPLIIHGSTIQECRLLNRMGIKEMGIVPLTNNNQILGIIGVDNIVSRASIHQHDLAYVGMVANELGMALEHASIFEKYKIRATIDALTRVHNRGSLDELLATSFSQARQHNTTLAVGMIDIDHFKRFNDSFGHQVGDSVLKLIASTVVKLSRPGDYVGRYGGEEFVVILNSTGFDNAMFYAERLRKEVEKLGRTLLKRFRGHLLTISVGVAVCDPSIKDINELVSKADKALYAAKTQGRNRVIGL</sequence>
<dbReference type="CDD" id="cd01949">
    <property type="entry name" value="GGDEF"/>
    <property type="match status" value="1"/>
</dbReference>
<proteinExistence type="predicted"/>